<dbReference type="EMBL" id="GGEC01004146">
    <property type="protein sequence ID" value="MBW84629.1"/>
    <property type="molecule type" value="Transcribed_RNA"/>
</dbReference>
<protein>
    <submittedName>
        <fullName evidence="1">Uncharacterized protein</fullName>
    </submittedName>
</protein>
<sequence>MRILRPRPSTFAWRSLEDSLRAGTKERLFMGSDIETAL</sequence>
<evidence type="ECO:0000313" key="1">
    <source>
        <dbReference type="EMBL" id="MBW84629.1"/>
    </source>
</evidence>
<accession>A0A2P2ITS2</accession>
<organism evidence="1">
    <name type="scientific">Rhizophora mucronata</name>
    <name type="common">Asiatic mangrove</name>
    <dbReference type="NCBI Taxonomy" id="61149"/>
    <lineage>
        <taxon>Eukaryota</taxon>
        <taxon>Viridiplantae</taxon>
        <taxon>Streptophyta</taxon>
        <taxon>Embryophyta</taxon>
        <taxon>Tracheophyta</taxon>
        <taxon>Spermatophyta</taxon>
        <taxon>Magnoliopsida</taxon>
        <taxon>eudicotyledons</taxon>
        <taxon>Gunneridae</taxon>
        <taxon>Pentapetalae</taxon>
        <taxon>rosids</taxon>
        <taxon>fabids</taxon>
        <taxon>Malpighiales</taxon>
        <taxon>Rhizophoraceae</taxon>
        <taxon>Rhizophora</taxon>
    </lineage>
</organism>
<name>A0A2P2ITS2_RHIMU</name>
<proteinExistence type="predicted"/>
<dbReference type="AlphaFoldDB" id="A0A2P2ITS2"/>
<reference evidence="1" key="1">
    <citation type="submission" date="2018-02" db="EMBL/GenBank/DDBJ databases">
        <title>Rhizophora mucronata_Transcriptome.</title>
        <authorList>
            <person name="Meera S.P."/>
            <person name="Sreeshan A."/>
            <person name="Augustine A."/>
        </authorList>
    </citation>
    <scope>NUCLEOTIDE SEQUENCE</scope>
    <source>
        <tissue evidence="1">Leaf</tissue>
    </source>
</reference>